<keyword evidence="6" id="KW-1185">Reference proteome</keyword>
<keyword evidence="3" id="KW-0472">Membrane</keyword>
<gene>
    <name evidence="5" type="ORF">HRV97_00665</name>
</gene>
<evidence type="ECO:0000256" key="3">
    <source>
        <dbReference type="SAM" id="Phobius"/>
    </source>
</evidence>
<keyword evidence="3" id="KW-1133">Transmembrane helix</keyword>
<dbReference type="SUPFAM" id="SSF55073">
    <property type="entry name" value="Nucleotide cyclase"/>
    <property type="match status" value="1"/>
</dbReference>
<reference evidence="5 6" key="1">
    <citation type="submission" date="2020-06" db="EMBL/GenBank/DDBJ databases">
        <title>Sphingomonas hominis sp. nov., a member of the Sphingomonas, isolated from the hair of a 22-year-old girl.</title>
        <authorList>
            <person name="Zhang D.-F."/>
            <person name="Cui X.-W."/>
        </authorList>
    </citation>
    <scope>NUCLEOTIDE SEQUENCE [LARGE SCALE GENOMIC DNA]</scope>
    <source>
        <strain evidence="5 6">HHU CXW</strain>
    </source>
</reference>
<organism evidence="5 6">
    <name type="scientific">Sphingomonas hominis</name>
    <dbReference type="NCBI Taxonomy" id="2741495"/>
    <lineage>
        <taxon>Bacteria</taxon>
        <taxon>Pseudomonadati</taxon>
        <taxon>Pseudomonadota</taxon>
        <taxon>Alphaproteobacteria</taxon>
        <taxon>Sphingomonadales</taxon>
        <taxon>Sphingomonadaceae</taxon>
        <taxon>Sphingomonas</taxon>
    </lineage>
</organism>
<evidence type="ECO:0000259" key="4">
    <source>
        <dbReference type="PROSITE" id="PS50887"/>
    </source>
</evidence>
<dbReference type="Pfam" id="PF00990">
    <property type="entry name" value="GGDEF"/>
    <property type="match status" value="1"/>
</dbReference>
<dbReference type="InterPro" id="IPR000160">
    <property type="entry name" value="GGDEF_dom"/>
</dbReference>
<dbReference type="EMBL" id="JABULH010000001">
    <property type="protein sequence ID" value="NTS63668.1"/>
    <property type="molecule type" value="Genomic_DNA"/>
</dbReference>
<dbReference type="PANTHER" id="PTHR45138:SF9">
    <property type="entry name" value="DIGUANYLATE CYCLASE DGCM-RELATED"/>
    <property type="match status" value="1"/>
</dbReference>
<dbReference type="NCBIfam" id="TIGR00254">
    <property type="entry name" value="GGDEF"/>
    <property type="match status" value="1"/>
</dbReference>
<comment type="catalytic activity">
    <reaction evidence="2">
        <text>2 GTP = 3',3'-c-di-GMP + 2 diphosphate</text>
        <dbReference type="Rhea" id="RHEA:24898"/>
        <dbReference type="ChEBI" id="CHEBI:33019"/>
        <dbReference type="ChEBI" id="CHEBI:37565"/>
        <dbReference type="ChEBI" id="CHEBI:58805"/>
        <dbReference type="EC" id="2.7.7.65"/>
    </reaction>
</comment>
<dbReference type="InterPro" id="IPR029787">
    <property type="entry name" value="Nucleotide_cyclase"/>
</dbReference>
<evidence type="ECO:0000313" key="6">
    <source>
        <dbReference type="Proteomes" id="UP000621447"/>
    </source>
</evidence>
<proteinExistence type="predicted"/>
<dbReference type="CDD" id="cd01949">
    <property type="entry name" value="GGDEF"/>
    <property type="match status" value="1"/>
</dbReference>
<feature type="transmembrane region" description="Helical" evidence="3">
    <location>
        <begin position="6"/>
        <end position="24"/>
    </location>
</feature>
<feature type="transmembrane region" description="Helical" evidence="3">
    <location>
        <begin position="64"/>
        <end position="83"/>
    </location>
</feature>
<accession>A0ABX2JCS7</accession>
<keyword evidence="3" id="KW-0812">Transmembrane</keyword>
<dbReference type="PROSITE" id="PS50887">
    <property type="entry name" value="GGDEF"/>
    <property type="match status" value="1"/>
</dbReference>
<feature type="transmembrane region" description="Helical" evidence="3">
    <location>
        <begin position="90"/>
        <end position="107"/>
    </location>
</feature>
<feature type="domain" description="GGDEF" evidence="4">
    <location>
        <begin position="248"/>
        <end position="381"/>
    </location>
</feature>
<dbReference type="RefSeq" id="WP_174191783.1">
    <property type="nucleotide sequence ID" value="NZ_JABULH010000001.1"/>
</dbReference>
<dbReference type="EC" id="2.7.7.65" evidence="1"/>
<feature type="transmembrane region" description="Helical" evidence="3">
    <location>
        <begin position="119"/>
        <end position="137"/>
    </location>
</feature>
<evidence type="ECO:0000313" key="5">
    <source>
        <dbReference type="EMBL" id="NTS63668.1"/>
    </source>
</evidence>
<dbReference type="InterPro" id="IPR050469">
    <property type="entry name" value="Diguanylate_Cyclase"/>
</dbReference>
<feature type="transmembrane region" description="Helical" evidence="3">
    <location>
        <begin position="149"/>
        <end position="168"/>
    </location>
</feature>
<protein>
    <recommendedName>
        <fullName evidence="1">diguanylate cyclase</fullName>
        <ecNumber evidence="1">2.7.7.65</ecNumber>
    </recommendedName>
</protein>
<dbReference type="Gene3D" id="3.30.70.270">
    <property type="match status" value="1"/>
</dbReference>
<dbReference type="SMART" id="SM00267">
    <property type="entry name" value="GGDEF"/>
    <property type="match status" value="1"/>
</dbReference>
<evidence type="ECO:0000256" key="2">
    <source>
        <dbReference type="ARBA" id="ARBA00034247"/>
    </source>
</evidence>
<dbReference type="PANTHER" id="PTHR45138">
    <property type="entry name" value="REGULATORY COMPONENTS OF SENSORY TRANSDUCTION SYSTEM"/>
    <property type="match status" value="1"/>
</dbReference>
<dbReference type="InterPro" id="IPR043128">
    <property type="entry name" value="Rev_trsase/Diguanyl_cyclase"/>
</dbReference>
<dbReference type="Proteomes" id="UP000621447">
    <property type="component" value="Unassembled WGS sequence"/>
</dbReference>
<evidence type="ECO:0000256" key="1">
    <source>
        <dbReference type="ARBA" id="ARBA00012528"/>
    </source>
</evidence>
<comment type="caution">
    <text evidence="5">The sequence shown here is derived from an EMBL/GenBank/DDBJ whole genome shotgun (WGS) entry which is preliminary data.</text>
</comment>
<feature type="transmembrane region" description="Helical" evidence="3">
    <location>
        <begin position="36"/>
        <end position="58"/>
    </location>
</feature>
<name>A0ABX2JCS7_9SPHN</name>
<sequence>MVDLATLYTLIIGTLLVSAGLTLWEGFGRFRRAPLRIWAVGWTTLALGCGIAVARTLLPGTSGWAISNMVIVSGYLLVLNGVAALDRRHYVRTSLLLVAALALGWVLEDTGWRVAFWHYAAGVPIVVASALTAFELRRNRVLLGLRSRPVAIGLSAMHAALYTARVLLLPLLVARYGGDTLALASKITMYEGVLYSVAMPMTLVTLVREEAQRDLLAVSRTDFLTGLSNRQGFFEDGARLLRVAGTGHATTLLAFDLDHFKAINDQHGHAAGDQVLRSFAQVIRDVAGSGALLARLGGEEFAALLPITDRTAAKIAGEAIIARLAGMTDHGDGVLVRATVSIGLAQHGADGDDLDAMLFAADRALYVAKALGRNRLIAASPLFDGAGSEAPARARTNTRLVA</sequence>